<comment type="caution">
    <text evidence="1">The sequence shown here is derived from an EMBL/GenBank/DDBJ whole genome shotgun (WGS) entry which is preliminary data.</text>
</comment>
<protein>
    <submittedName>
        <fullName evidence="1">ATPase</fullName>
    </submittedName>
</protein>
<proteinExistence type="predicted"/>
<evidence type="ECO:0000313" key="2">
    <source>
        <dbReference type="Proteomes" id="UP001301012"/>
    </source>
</evidence>
<dbReference type="RefSeq" id="WP_284130922.1">
    <property type="nucleotide sequence ID" value="NZ_JASKYM010000001.1"/>
</dbReference>
<gene>
    <name evidence="1" type="ORF">QOZ84_00075</name>
</gene>
<accession>A0ABT7E4S4</accession>
<organism evidence="1 2">
    <name type="scientific">Romboutsia sedimentorum</name>
    <dbReference type="NCBI Taxonomy" id="1368474"/>
    <lineage>
        <taxon>Bacteria</taxon>
        <taxon>Bacillati</taxon>
        <taxon>Bacillota</taxon>
        <taxon>Clostridia</taxon>
        <taxon>Peptostreptococcales</taxon>
        <taxon>Peptostreptococcaceae</taxon>
        <taxon>Romboutsia</taxon>
    </lineage>
</organism>
<sequence>MYEYALTFLNNYVEIYTYLTQEKLYGEIVEVTPLQVVLQRKYIDKSSNNNYNLYIPMNSIISIKKL</sequence>
<dbReference type="EMBL" id="JASKYM010000001">
    <property type="protein sequence ID" value="MDK2561928.1"/>
    <property type="molecule type" value="Genomic_DNA"/>
</dbReference>
<dbReference type="Proteomes" id="UP001301012">
    <property type="component" value="Unassembled WGS sequence"/>
</dbReference>
<keyword evidence="2" id="KW-1185">Reference proteome</keyword>
<reference evidence="1 2" key="1">
    <citation type="submission" date="2023-05" db="EMBL/GenBank/DDBJ databases">
        <title>Rombocin, a short stable natural nisin variant, displays selective antimicrobial activity against Listeria monocytogenes and employs dual mode of action to kill target bacterial strains.</title>
        <authorList>
            <person name="Wambui J."/>
            <person name="Stephan R."/>
            <person name="Kuipers O.P."/>
        </authorList>
    </citation>
    <scope>NUCLEOTIDE SEQUENCE [LARGE SCALE GENOMIC DNA]</scope>
    <source>
        <strain evidence="1 2">RC002</strain>
    </source>
</reference>
<name>A0ABT7E4S4_9FIRM</name>
<evidence type="ECO:0000313" key="1">
    <source>
        <dbReference type="EMBL" id="MDK2561928.1"/>
    </source>
</evidence>